<sequence length="102" mass="11628">MTERNLAISNKVQSILDKRGIKQKEFAQILGKKTFEVSKWLTGLHNLTLKSITKMEVALGVDLINFKPITEFKYPNLGSIKGHGLEDIINDYDENSKYQEAM</sequence>
<evidence type="ECO:0000313" key="2">
    <source>
        <dbReference type="EMBL" id="MDT0690406.1"/>
    </source>
</evidence>
<evidence type="ECO:0000313" key="3">
    <source>
        <dbReference type="Proteomes" id="UP001261624"/>
    </source>
</evidence>
<feature type="domain" description="HTH cro/C1-type" evidence="1">
    <location>
        <begin position="12"/>
        <end position="66"/>
    </location>
</feature>
<dbReference type="Pfam" id="PF01381">
    <property type="entry name" value="HTH_3"/>
    <property type="match status" value="1"/>
</dbReference>
<dbReference type="InterPro" id="IPR001387">
    <property type="entry name" value="Cro/C1-type_HTH"/>
</dbReference>
<name>A0ABU3E361_9FLAO</name>
<dbReference type="RefSeq" id="WP_311684903.1">
    <property type="nucleotide sequence ID" value="NZ_JAVRHM010000012.1"/>
</dbReference>
<proteinExistence type="predicted"/>
<reference evidence="2 3" key="1">
    <citation type="submission" date="2023-09" db="EMBL/GenBank/DDBJ databases">
        <authorList>
            <person name="Rey-Velasco X."/>
        </authorList>
    </citation>
    <scope>NUCLEOTIDE SEQUENCE [LARGE SCALE GENOMIC DNA]</scope>
    <source>
        <strain evidence="2 3">F188</strain>
    </source>
</reference>
<dbReference type="SUPFAM" id="SSF47413">
    <property type="entry name" value="lambda repressor-like DNA-binding domains"/>
    <property type="match status" value="1"/>
</dbReference>
<protein>
    <submittedName>
        <fullName evidence="2">Helix-turn-helix transcriptional regulator</fullName>
    </submittedName>
</protein>
<dbReference type="InterPro" id="IPR010982">
    <property type="entry name" value="Lambda_DNA-bd_dom_sf"/>
</dbReference>
<gene>
    <name evidence="2" type="ORF">RM549_11455</name>
</gene>
<dbReference type="Gene3D" id="1.10.260.40">
    <property type="entry name" value="lambda repressor-like DNA-binding domains"/>
    <property type="match status" value="1"/>
</dbReference>
<comment type="caution">
    <text evidence="2">The sequence shown here is derived from an EMBL/GenBank/DDBJ whole genome shotgun (WGS) entry which is preliminary data.</text>
</comment>
<dbReference type="Proteomes" id="UP001261624">
    <property type="component" value="Unassembled WGS sequence"/>
</dbReference>
<evidence type="ECO:0000259" key="1">
    <source>
        <dbReference type="PROSITE" id="PS50943"/>
    </source>
</evidence>
<dbReference type="EMBL" id="JAVRHM010000012">
    <property type="protein sequence ID" value="MDT0690406.1"/>
    <property type="molecule type" value="Genomic_DNA"/>
</dbReference>
<keyword evidence="3" id="KW-1185">Reference proteome</keyword>
<organism evidence="2 3">
    <name type="scientific">Autumnicola patrickiae</name>
    <dbReference type="NCBI Taxonomy" id="3075591"/>
    <lineage>
        <taxon>Bacteria</taxon>
        <taxon>Pseudomonadati</taxon>
        <taxon>Bacteroidota</taxon>
        <taxon>Flavobacteriia</taxon>
        <taxon>Flavobacteriales</taxon>
        <taxon>Flavobacteriaceae</taxon>
        <taxon>Autumnicola</taxon>
    </lineage>
</organism>
<dbReference type="PROSITE" id="PS50943">
    <property type="entry name" value="HTH_CROC1"/>
    <property type="match status" value="1"/>
</dbReference>
<accession>A0ABU3E361</accession>
<dbReference type="SMART" id="SM00530">
    <property type="entry name" value="HTH_XRE"/>
    <property type="match status" value="1"/>
</dbReference>
<dbReference type="CDD" id="cd00093">
    <property type="entry name" value="HTH_XRE"/>
    <property type="match status" value="1"/>
</dbReference>